<evidence type="ECO:0000313" key="10">
    <source>
        <dbReference type="EMBL" id="MFB9837984.1"/>
    </source>
</evidence>
<dbReference type="InterPro" id="IPR036025">
    <property type="entry name" value="RtcB-like_sf"/>
</dbReference>
<dbReference type="InterPro" id="IPR001233">
    <property type="entry name" value="RtcB"/>
</dbReference>
<dbReference type="Pfam" id="PF01139">
    <property type="entry name" value="RtcB"/>
    <property type="match status" value="1"/>
</dbReference>
<dbReference type="PANTHER" id="PTHR43749">
    <property type="entry name" value="RNA-SPLICING LIGASE RTCB"/>
    <property type="match status" value="1"/>
</dbReference>
<keyword evidence="11" id="KW-1185">Reference proteome</keyword>
<name>A0ABV5YSF5_9ACTN</name>
<protein>
    <recommendedName>
        <fullName evidence="2">3'-phosphate/5'-hydroxy nucleic acid ligase</fullName>
        <ecNumber evidence="2">6.5.1.8</ecNumber>
    </recommendedName>
</protein>
<dbReference type="EMBL" id="JBHLZP010000448">
    <property type="protein sequence ID" value="MFB9837984.1"/>
    <property type="molecule type" value="Genomic_DNA"/>
</dbReference>
<evidence type="ECO:0000256" key="3">
    <source>
        <dbReference type="ARBA" id="ARBA00022598"/>
    </source>
</evidence>
<keyword evidence="4" id="KW-0479">Metal-binding</keyword>
<dbReference type="Gene3D" id="3.90.1860.10">
    <property type="entry name" value="tRNA-splicing ligase RtcB"/>
    <property type="match status" value="1"/>
</dbReference>
<dbReference type="RefSeq" id="WP_378210944.1">
    <property type="nucleotide sequence ID" value="NZ_JBHLZP010000448.1"/>
</dbReference>
<comment type="caution">
    <text evidence="10">The sequence shown here is derived from an EMBL/GenBank/DDBJ whole genome shotgun (WGS) entry which is preliminary data.</text>
</comment>
<comment type="cofactor">
    <cofactor evidence="1">
        <name>Mn(2+)</name>
        <dbReference type="ChEBI" id="CHEBI:29035"/>
    </cofactor>
</comment>
<dbReference type="Proteomes" id="UP001589627">
    <property type="component" value="Unassembled WGS sequence"/>
</dbReference>
<keyword evidence="6" id="KW-0692">RNA repair</keyword>
<evidence type="ECO:0000256" key="4">
    <source>
        <dbReference type="ARBA" id="ARBA00022723"/>
    </source>
</evidence>
<evidence type="ECO:0000256" key="6">
    <source>
        <dbReference type="ARBA" id="ARBA00022800"/>
    </source>
</evidence>
<sequence>MPYTMRGGHVPIRIWTDPAEVEPGALDQLRNVANLPWVHGVAVMPDVHYGKGATVGSVIAMRDAVAPAAVGVDIGCGMTAVRSSLTVDDLPDDLSRLRARIEKAVPVGRGAHKTAVDPSAVPGLKERGWYEFWRGYDELAPIARSRRGRATSQLGTLGSGNHFLEVCADDAGAVWVVLHSGSRNIGKELADHHIEAAMRLPHNQDLPDRDLAVFLSGTRKMEEYRRDLFWAQDYARRNRAVMMALTQNVITRHFAGKRVRWDDVISCHHNYVAEETYDGVELLVTRKGAIRAGEGDLGIIPGSMATGTYIVRGLGNEKAFNSASHGAGRRMSRTRARKSFTVDDLIEQTQGVECRKDSGVIDEIPGAYKDIESVIEAQTDLVEVVAHLRQLVCVKG</sequence>
<proteinExistence type="predicted"/>
<accession>A0ABV5YSF5</accession>
<keyword evidence="8" id="KW-0464">Manganese</keyword>
<keyword evidence="7" id="KW-0342">GTP-binding</keyword>
<comment type="catalytic activity">
    <reaction evidence="9">
        <text>a 3'-end 3'-phospho-ribonucleotide-RNA + a 5'-end dephospho-ribonucleoside-RNA + GTP = a ribonucleotidyl-ribonucleotide-RNA + GMP + diphosphate</text>
        <dbReference type="Rhea" id="RHEA:68076"/>
        <dbReference type="Rhea" id="RHEA-COMP:10463"/>
        <dbReference type="Rhea" id="RHEA-COMP:13936"/>
        <dbReference type="Rhea" id="RHEA-COMP:17355"/>
        <dbReference type="ChEBI" id="CHEBI:33019"/>
        <dbReference type="ChEBI" id="CHEBI:37565"/>
        <dbReference type="ChEBI" id="CHEBI:58115"/>
        <dbReference type="ChEBI" id="CHEBI:83062"/>
        <dbReference type="ChEBI" id="CHEBI:138284"/>
        <dbReference type="ChEBI" id="CHEBI:173118"/>
        <dbReference type="EC" id="6.5.1.8"/>
    </reaction>
</comment>
<evidence type="ECO:0000256" key="7">
    <source>
        <dbReference type="ARBA" id="ARBA00023134"/>
    </source>
</evidence>
<keyword evidence="5" id="KW-0547">Nucleotide-binding</keyword>
<keyword evidence="3 10" id="KW-0436">Ligase</keyword>
<gene>
    <name evidence="10" type="ORF">ACFFNX_38060</name>
</gene>
<reference evidence="10 11" key="1">
    <citation type="submission" date="2024-09" db="EMBL/GenBank/DDBJ databases">
        <authorList>
            <person name="Sun Q."/>
            <person name="Mori K."/>
        </authorList>
    </citation>
    <scope>NUCLEOTIDE SEQUENCE [LARGE SCALE GENOMIC DNA]</scope>
    <source>
        <strain evidence="10 11">TBRC 0563</strain>
    </source>
</reference>
<dbReference type="EC" id="6.5.1.8" evidence="2"/>
<evidence type="ECO:0000256" key="5">
    <source>
        <dbReference type="ARBA" id="ARBA00022741"/>
    </source>
</evidence>
<dbReference type="GO" id="GO:0170057">
    <property type="term" value="F:RNA ligase (GTP) activity"/>
    <property type="evidence" value="ECO:0007669"/>
    <property type="project" value="UniProtKB-EC"/>
</dbReference>
<evidence type="ECO:0000256" key="1">
    <source>
        <dbReference type="ARBA" id="ARBA00001936"/>
    </source>
</evidence>
<dbReference type="InterPro" id="IPR052915">
    <property type="entry name" value="RtcB-like"/>
</dbReference>
<evidence type="ECO:0000313" key="11">
    <source>
        <dbReference type="Proteomes" id="UP001589627"/>
    </source>
</evidence>
<dbReference type="SUPFAM" id="SSF103365">
    <property type="entry name" value="Hypothetical protein PH1602"/>
    <property type="match status" value="1"/>
</dbReference>
<evidence type="ECO:0000256" key="2">
    <source>
        <dbReference type="ARBA" id="ARBA00012726"/>
    </source>
</evidence>
<dbReference type="PANTHER" id="PTHR43749:SF2">
    <property type="entry name" value="RNA-SPLICING LIGASE RTCB"/>
    <property type="match status" value="1"/>
</dbReference>
<organism evidence="10 11">
    <name type="scientific">Actinoallomurus acaciae</name>
    <dbReference type="NCBI Taxonomy" id="502577"/>
    <lineage>
        <taxon>Bacteria</taxon>
        <taxon>Bacillati</taxon>
        <taxon>Actinomycetota</taxon>
        <taxon>Actinomycetes</taxon>
        <taxon>Streptosporangiales</taxon>
        <taxon>Thermomonosporaceae</taxon>
        <taxon>Actinoallomurus</taxon>
    </lineage>
</organism>
<evidence type="ECO:0000256" key="8">
    <source>
        <dbReference type="ARBA" id="ARBA00023211"/>
    </source>
</evidence>
<evidence type="ECO:0000256" key="9">
    <source>
        <dbReference type="ARBA" id="ARBA00047746"/>
    </source>
</evidence>